<accession>A0ABY0V6N6</accession>
<feature type="transmembrane region" description="Helical" evidence="26">
    <location>
        <begin position="160"/>
        <end position="183"/>
    </location>
</feature>
<feature type="transmembrane region" description="Helical" evidence="26">
    <location>
        <begin position="305"/>
        <end position="327"/>
    </location>
</feature>
<dbReference type="Pfam" id="PF07690">
    <property type="entry name" value="MFS_1"/>
    <property type="match status" value="1"/>
</dbReference>
<evidence type="ECO:0000256" key="10">
    <source>
        <dbReference type="ARBA" id="ARBA00044878"/>
    </source>
</evidence>
<comment type="catalytic activity">
    <reaction evidence="20">
        <text>L-alanyl-L-lysine(out) = L-alanyl-L-lysine(in)</text>
        <dbReference type="Rhea" id="RHEA:79415"/>
        <dbReference type="ChEBI" id="CHEBI:192470"/>
    </reaction>
</comment>
<comment type="catalytic activity">
    <reaction evidence="19">
        <text>L-histidyl-L-alpha-amino acid(out) = L-histidyl-L-alpha-amino acid(in)</text>
        <dbReference type="Rhea" id="RHEA:79379"/>
        <dbReference type="ChEBI" id="CHEBI:229964"/>
    </reaction>
</comment>
<evidence type="ECO:0000313" key="29">
    <source>
        <dbReference type="Proteomes" id="UP000198976"/>
    </source>
</evidence>
<dbReference type="Proteomes" id="UP000198976">
    <property type="component" value="Chromosome I"/>
</dbReference>
<comment type="catalytic activity">
    <reaction evidence="15">
        <text>L-aspartyl-L-lysine(out) = L-aspartyl-L-lysine(in)</text>
        <dbReference type="Rhea" id="RHEA:79411"/>
        <dbReference type="ChEBI" id="CHEBI:229953"/>
    </reaction>
</comment>
<comment type="catalytic activity">
    <reaction evidence="9">
        <text>L-lysyl-L-alanine(out) = L-lysyl-L-alanine(in)</text>
        <dbReference type="Rhea" id="RHEA:79399"/>
        <dbReference type="ChEBI" id="CHEBI:229954"/>
    </reaction>
</comment>
<comment type="catalytic activity">
    <reaction evidence="12">
        <text>L-alpha-aminoacyl-L-histidine(out) = L-alpha-aminoacyl-L-histidine(in)</text>
        <dbReference type="Rhea" id="RHEA:79375"/>
        <dbReference type="ChEBI" id="CHEBI:229967"/>
    </reaction>
</comment>
<feature type="transmembrane region" description="Helical" evidence="26">
    <location>
        <begin position="280"/>
        <end position="299"/>
    </location>
</feature>
<evidence type="ECO:0000256" key="21">
    <source>
        <dbReference type="ARBA" id="ARBA00044924"/>
    </source>
</evidence>
<comment type="catalytic activity">
    <reaction evidence="10">
        <text>L-histidyl-glycine(out) = L-histidyl-glycine(in)</text>
        <dbReference type="Rhea" id="RHEA:79395"/>
        <dbReference type="ChEBI" id="CHEBI:229957"/>
    </reaction>
</comment>
<evidence type="ECO:0000256" key="19">
    <source>
        <dbReference type="ARBA" id="ARBA00044912"/>
    </source>
</evidence>
<dbReference type="CDD" id="cd06174">
    <property type="entry name" value="MFS"/>
    <property type="match status" value="1"/>
</dbReference>
<dbReference type="EMBL" id="LT629792">
    <property type="protein sequence ID" value="SDT91100.1"/>
    <property type="molecule type" value="Genomic_DNA"/>
</dbReference>
<comment type="catalytic activity">
    <reaction evidence="21">
        <text>L-lysyl-glycine(out) = L-lysyl-glycine(in)</text>
        <dbReference type="Rhea" id="RHEA:79407"/>
        <dbReference type="ChEBI" id="CHEBI:191202"/>
    </reaction>
</comment>
<comment type="similarity">
    <text evidence="3">Belongs to the major facilitator superfamily.</text>
</comment>
<feature type="domain" description="Major facilitator superfamily (MFS) profile" evidence="27">
    <location>
        <begin position="8"/>
        <end position="405"/>
    </location>
</feature>
<dbReference type="PROSITE" id="PS50850">
    <property type="entry name" value="MFS"/>
    <property type="match status" value="1"/>
</dbReference>
<evidence type="ECO:0000256" key="5">
    <source>
        <dbReference type="ARBA" id="ARBA00022692"/>
    </source>
</evidence>
<organism evidence="28 29">
    <name type="scientific">Schaalia radingae</name>
    <dbReference type="NCBI Taxonomy" id="131110"/>
    <lineage>
        <taxon>Bacteria</taxon>
        <taxon>Bacillati</taxon>
        <taxon>Actinomycetota</taxon>
        <taxon>Actinomycetes</taxon>
        <taxon>Actinomycetales</taxon>
        <taxon>Actinomycetaceae</taxon>
        <taxon>Schaalia</taxon>
    </lineage>
</organism>
<reference evidence="28 29" key="1">
    <citation type="submission" date="2016-10" db="EMBL/GenBank/DDBJ databases">
        <authorList>
            <person name="Varghese N."/>
            <person name="Submissions S."/>
        </authorList>
    </citation>
    <scope>NUCLEOTIDE SEQUENCE [LARGE SCALE GENOMIC DNA]</scope>
    <source>
        <strain evidence="28 29">DSM 9169</strain>
    </source>
</reference>
<comment type="catalytic activity">
    <reaction evidence="17">
        <text>L-lysyl-L-lysine(out) = L-lysyl-L-lysine(in)</text>
        <dbReference type="Rhea" id="RHEA:79403"/>
        <dbReference type="ChEBI" id="CHEBI:229956"/>
    </reaction>
</comment>
<comment type="catalytic activity">
    <reaction evidence="11">
        <text>L-alpha-aminoacyl-L-arginine(out) = L-alpha-aminoacyl-L-arginine(in)</text>
        <dbReference type="Rhea" id="RHEA:79367"/>
        <dbReference type="ChEBI" id="CHEBI:229968"/>
    </reaction>
</comment>
<evidence type="ECO:0000256" key="7">
    <source>
        <dbReference type="ARBA" id="ARBA00023136"/>
    </source>
</evidence>
<evidence type="ECO:0000256" key="11">
    <source>
        <dbReference type="ARBA" id="ARBA00044881"/>
    </source>
</evidence>
<comment type="catalytic activity">
    <reaction evidence="14">
        <text>L-alpha-aminoacyl-L-lysine(out) = L-alpha-aminoacyl-L-lysine(in)</text>
        <dbReference type="Rhea" id="RHEA:79383"/>
        <dbReference type="ChEBI" id="CHEBI:229966"/>
    </reaction>
</comment>
<feature type="transmembrane region" description="Helical" evidence="26">
    <location>
        <begin position="381"/>
        <end position="401"/>
    </location>
</feature>
<keyword evidence="5 26" id="KW-0812">Transmembrane</keyword>
<evidence type="ECO:0000256" key="3">
    <source>
        <dbReference type="ARBA" id="ARBA00008335"/>
    </source>
</evidence>
<comment type="catalytic activity">
    <reaction evidence="16">
        <text>L-arginyl-L-alpha-amino acid(out) = L-arginyl-L-alpha-amino acid(in)</text>
        <dbReference type="Rhea" id="RHEA:79371"/>
        <dbReference type="ChEBI" id="CHEBI:84315"/>
    </reaction>
</comment>
<evidence type="ECO:0000256" key="26">
    <source>
        <dbReference type="SAM" id="Phobius"/>
    </source>
</evidence>
<dbReference type="SUPFAM" id="SSF103473">
    <property type="entry name" value="MFS general substrate transporter"/>
    <property type="match status" value="1"/>
</dbReference>
<evidence type="ECO:0000256" key="24">
    <source>
        <dbReference type="ARBA" id="ARBA00045709"/>
    </source>
</evidence>
<comment type="catalytic activity">
    <reaction evidence="18">
        <text>L-arginyl-glycine(out) = L-arginyl-glycine(in)</text>
        <dbReference type="Rhea" id="RHEA:79391"/>
        <dbReference type="ChEBI" id="CHEBI:229955"/>
    </reaction>
</comment>
<feature type="transmembrane region" description="Helical" evidence="26">
    <location>
        <begin position="132"/>
        <end position="154"/>
    </location>
</feature>
<dbReference type="InterPro" id="IPR052187">
    <property type="entry name" value="MFSD1"/>
</dbReference>
<evidence type="ECO:0000256" key="18">
    <source>
        <dbReference type="ARBA" id="ARBA00044903"/>
    </source>
</evidence>
<keyword evidence="7 26" id="KW-0472">Membrane</keyword>
<evidence type="ECO:0000256" key="2">
    <source>
        <dbReference type="ARBA" id="ARBA00004651"/>
    </source>
</evidence>
<sequence length="415" mass="43834">MTRRALLVWTSAMFAYVLAVAARTSLGVAGIEAMDRFAMPASVLAAFSSVQLFVYAAMQIPSGLALDRWGPRRVLMVGAALVSIAHIAMACATNLPLAFAARILLGVGDATAFISVLRLVPSWFTPFRVPLMTQLTAIVGLLGQVVSAVPFLWALRAFGWTPAFCILAGLGFSATLLIGLAVADKPGAKRERSDQQGEHALTTIKFVMRDPSTWLGFFAHWTGGMPGMTFTLLWGVPFMTLGMGLSPAVASAVLVAFTCVNIAIGPVVGQLTALRPGGRVLGVLAAAAASTFAWVIVLARVQPVGAWAAFLLGIVLPVSGVASTIAFDFVRRSSPEHRLGTATGTVNMGGFVATIVTVQVIGVVLDLLNPTREYGWSEFRVAMSIQAITLLIGVIGVIVNARRAHVRIIRPVDLP</sequence>
<evidence type="ECO:0000256" key="14">
    <source>
        <dbReference type="ARBA" id="ARBA00044893"/>
    </source>
</evidence>
<dbReference type="RefSeq" id="WP_070725904.1">
    <property type="nucleotide sequence ID" value="NZ_LT629792.1"/>
</dbReference>
<keyword evidence="6 26" id="KW-1133">Transmembrane helix</keyword>
<evidence type="ECO:0000259" key="27">
    <source>
        <dbReference type="PROSITE" id="PS50850"/>
    </source>
</evidence>
<proteinExistence type="inferred from homology"/>
<protein>
    <recommendedName>
        <fullName evidence="22">Lysosomal dipeptide transporter MFSD1</fullName>
    </recommendedName>
    <alternativeName>
        <fullName evidence="23">Major facilitator superfamily domain-containing protein 1</fullName>
    </alternativeName>
</protein>
<gene>
    <name evidence="28" type="ORF">SAMN04489714_0811</name>
</gene>
<evidence type="ECO:0000256" key="8">
    <source>
        <dbReference type="ARBA" id="ARBA00023228"/>
    </source>
</evidence>
<evidence type="ECO:0000256" key="23">
    <source>
        <dbReference type="ARBA" id="ARBA00045018"/>
    </source>
</evidence>
<feature type="transmembrane region" description="Helical" evidence="26">
    <location>
        <begin position="339"/>
        <end position="361"/>
    </location>
</feature>
<keyword evidence="8" id="KW-0458">Lysosome</keyword>
<evidence type="ECO:0000256" key="20">
    <source>
        <dbReference type="ARBA" id="ARBA00044919"/>
    </source>
</evidence>
<dbReference type="PANTHER" id="PTHR23512">
    <property type="entry name" value="MAJOR FACILITATOR SUPERFAMILY DOMAIN-CONTAINING PROTEIN 1"/>
    <property type="match status" value="1"/>
</dbReference>
<evidence type="ECO:0000256" key="17">
    <source>
        <dbReference type="ARBA" id="ARBA00044900"/>
    </source>
</evidence>
<name>A0ABY0V6N6_9ACTO</name>
<dbReference type="InterPro" id="IPR020846">
    <property type="entry name" value="MFS_dom"/>
</dbReference>
<feature type="transmembrane region" description="Helical" evidence="26">
    <location>
        <begin position="101"/>
        <end position="120"/>
    </location>
</feature>
<evidence type="ECO:0000256" key="12">
    <source>
        <dbReference type="ARBA" id="ARBA00044884"/>
    </source>
</evidence>
<evidence type="ECO:0000256" key="15">
    <source>
        <dbReference type="ARBA" id="ARBA00044898"/>
    </source>
</evidence>
<dbReference type="InterPro" id="IPR036259">
    <property type="entry name" value="MFS_trans_sf"/>
</dbReference>
<evidence type="ECO:0000313" key="28">
    <source>
        <dbReference type="EMBL" id="SDT91100.1"/>
    </source>
</evidence>
<evidence type="ECO:0000256" key="4">
    <source>
        <dbReference type="ARBA" id="ARBA00022448"/>
    </source>
</evidence>
<feature type="transmembrane region" description="Helical" evidence="26">
    <location>
        <begin position="37"/>
        <end position="58"/>
    </location>
</feature>
<evidence type="ECO:0000256" key="6">
    <source>
        <dbReference type="ARBA" id="ARBA00022989"/>
    </source>
</evidence>
<dbReference type="InterPro" id="IPR011701">
    <property type="entry name" value="MFS"/>
</dbReference>
<comment type="function">
    <text evidence="24">Lysosomal dipeptide uniporter that selectively exports lysine, arginine or histidine-containing dipeptides with a net positive charge from the lysosome lumen into the cytosol. Could play a role in a specific type of protein O-glycosylation indirectly regulating macrophages migration and tissue invasion. Also essential for liver homeostasis.</text>
</comment>
<comment type="subunit">
    <text evidence="25">Homodimer. Interacts with lysosomal protein GLMP (via lumenal domain); the interaction starts while both proteins are still in the endoplasmic reticulum and is required for stabilization of MFSD1 in lysosomes but has no direct effect on its targeting to lysosomes or transporter activity.</text>
</comment>
<evidence type="ECO:0000256" key="22">
    <source>
        <dbReference type="ARBA" id="ARBA00044985"/>
    </source>
</evidence>
<evidence type="ECO:0000256" key="25">
    <source>
        <dbReference type="ARBA" id="ARBA00046376"/>
    </source>
</evidence>
<feature type="transmembrane region" description="Helical" evidence="26">
    <location>
        <begin position="74"/>
        <end position="95"/>
    </location>
</feature>
<dbReference type="PANTHER" id="PTHR23512:SF3">
    <property type="entry name" value="MAJOR FACILITATOR SUPERFAMILY DOMAIN-CONTAINING PROTEIN 1"/>
    <property type="match status" value="1"/>
</dbReference>
<evidence type="ECO:0000256" key="1">
    <source>
        <dbReference type="ARBA" id="ARBA00004155"/>
    </source>
</evidence>
<evidence type="ECO:0000256" key="13">
    <source>
        <dbReference type="ARBA" id="ARBA00044891"/>
    </source>
</evidence>
<evidence type="ECO:0000256" key="9">
    <source>
        <dbReference type="ARBA" id="ARBA00044876"/>
    </source>
</evidence>
<evidence type="ECO:0000256" key="16">
    <source>
        <dbReference type="ARBA" id="ARBA00044899"/>
    </source>
</evidence>
<comment type="subcellular location">
    <subcellularLocation>
        <location evidence="2">Cell membrane</location>
        <topology evidence="2">Multi-pass membrane protein</topology>
    </subcellularLocation>
    <subcellularLocation>
        <location evidence="1">Lysosome membrane</location>
        <topology evidence="1">Multi-pass membrane protein</topology>
    </subcellularLocation>
</comment>
<feature type="transmembrane region" description="Helical" evidence="26">
    <location>
        <begin position="214"/>
        <end position="236"/>
    </location>
</feature>
<keyword evidence="29" id="KW-1185">Reference proteome</keyword>
<keyword evidence="4" id="KW-0813">Transport</keyword>
<dbReference type="Gene3D" id="1.20.1250.20">
    <property type="entry name" value="MFS general substrate transporter like domains"/>
    <property type="match status" value="2"/>
</dbReference>
<comment type="catalytic activity">
    <reaction evidence="13">
        <text>L-lysyl-L-alpha-amino acid(out) = L-lysyl-L-alpha-amino acid(in)</text>
        <dbReference type="Rhea" id="RHEA:79387"/>
        <dbReference type="ChEBI" id="CHEBI:229965"/>
    </reaction>
</comment>
<feature type="transmembrane region" description="Helical" evidence="26">
    <location>
        <begin position="248"/>
        <end position="268"/>
    </location>
</feature>